<organism evidence="2 3">
    <name type="scientific">Spiroplasma ixodetis</name>
    <dbReference type="NCBI Taxonomy" id="2141"/>
    <lineage>
        <taxon>Bacteria</taxon>
        <taxon>Bacillati</taxon>
        <taxon>Mycoplasmatota</taxon>
        <taxon>Mollicutes</taxon>
        <taxon>Entomoplasmatales</taxon>
        <taxon>Spiroplasmataceae</taxon>
        <taxon>Spiroplasma</taxon>
    </lineage>
</organism>
<dbReference type="Proteomes" id="UP001163387">
    <property type="component" value="Chromosome"/>
</dbReference>
<accession>A0ABN6T051</accession>
<reference evidence="2 3" key="1">
    <citation type="journal article" date="2022" name="Front. Microbiol.">
        <title>Male-killing mechanisms vary between Spiroplasma species.</title>
        <authorList>
            <person name="Arai H."/>
            <person name="Inoue M."/>
            <person name="Kageyama D."/>
        </authorList>
    </citation>
    <scope>NUCLEOTIDE SEQUENCE [LARGE SCALE GENOMIC DNA]</scope>
    <source>
        <strain evidence="3">sHm</strain>
    </source>
</reference>
<feature type="transmembrane region" description="Helical" evidence="1">
    <location>
        <begin position="6"/>
        <end position="22"/>
    </location>
</feature>
<dbReference type="RefSeq" id="WP_281748365.1">
    <property type="nucleotide sequence ID" value="NZ_AP026933.1"/>
</dbReference>
<evidence type="ECO:0000256" key="1">
    <source>
        <dbReference type="SAM" id="Phobius"/>
    </source>
</evidence>
<evidence type="ECO:0000313" key="3">
    <source>
        <dbReference type="Proteomes" id="UP001163387"/>
    </source>
</evidence>
<gene>
    <name evidence="2" type="ORF">SHM_22990</name>
</gene>
<protein>
    <submittedName>
        <fullName evidence="2">Uncharacterized protein</fullName>
    </submittedName>
</protein>
<keyword evidence="1" id="KW-1133">Transmembrane helix</keyword>
<dbReference type="Gene3D" id="3.40.50.300">
    <property type="entry name" value="P-loop containing nucleotide triphosphate hydrolases"/>
    <property type="match status" value="1"/>
</dbReference>
<keyword evidence="1" id="KW-0472">Membrane</keyword>
<dbReference type="SUPFAM" id="SSF52540">
    <property type="entry name" value="P-loop containing nucleoside triphosphate hydrolases"/>
    <property type="match status" value="1"/>
</dbReference>
<keyword evidence="3" id="KW-1185">Reference proteome</keyword>
<evidence type="ECO:0000313" key="2">
    <source>
        <dbReference type="EMBL" id="BDT04653.1"/>
    </source>
</evidence>
<name>A0ABN6T051_9MOLU</name>
<keyword evidence="1" id="KW-0812">Transmembrane</keyword>
<dbReference type="InterPro" id="IPR027417">
    <property type="entry name" value="P-loop_NTPase"/>
</dbReference>
<proteinExistence type="predicted"/>
<dbReference type="EMBL" id="AP026933">
    <property type="protein sequence ID" value="BDT04653.1"/>
    <property type="molecule type" value="Genomic_DNA"/>
</dbReference>
<sequence>MPWYGYLLLGVVLLIILYPFLITRKNIKILQRVGSYIISAPPRTGKSALACCLAQKHKGRVVSPIPIKVRNEYSYRCSYDDVFKFNQLNSNYAFKECDMVVLDELGLKINSNDLSPEFKETQESLGMFCKLIGHNFNGIMYMIEQHPDRIPKQAREKVEYIVQVKRMRILLFLVKFKLNIYTNVDDYNKVVLSKRQTKKIIKRGGLPPSYSGETMTFSLWFPKSYLQKYNSRALNYIHSLKSELSTVKDYEQSQALDFTVDDIRAVGLDKLDNILQTEKKEIENTVCRTCYYRNKHSKKNKKDVKIE</sequence>